<feature type="transmembrane region" description="Helical" evidence="10">
    <location>
        <begin position="397"/>
        <end position="420"/>
    </location>
</feature>
<evidence type="ECO:0000256" key="2">
    <source>
        <dbReference type="ARBA" id="ARBA00022448"/>
    </source>
</evidence>
<evidence type="ECO:0000256" key="10">
    <source>
        <dbReference type="SAM" id="Phobius"/>
    </source>
</evidence>
<dbReference type="EMBL" id="JBFARM010000009">
    <property type="protein sequence ID" value="MEV4289884.1"/>
    <property type="molecule type" value="Genomic_DNA"/>
</dbReference>
<dbReference type="Pfam" id="PF00361">
    <property type="entry name" value="Proton_antipo_M"/>
    <property type="match status" value="1"/>
</dbReference>
<keyword evidence="6 10" id="KW-1133">Transmembrane helix</keyword>
<keyword evidence="3" id="KW-0050">Antiport</keyword>
<evidence type="ECO:0000259" key="14">
    <source>
        <dbReference type="Pfam" id="PF13244"/>
    </source>
</evidence>
<evidence type="ECO:0000313" key="16">
    <source>
        <dbReference type="EMBL" id="MEV4289884.1"/>
    </source>
</evidence>
<accession>A0ABV3HBJ4</accession>
<evidence type="ECO:0000256" key="5">
    <source>
        <dbReference type="ARBA" id="ARBA00022692"/>
    </source>
</evidence>
<dbReference type="PANTHER" id="PTHR43373">
    <property type="entry name" value="NA(+)/H(+) ANTIPORTER SUBUNIT"/>
    <property type="match status" value="1"/>
</dbReference>
<keyword evidence="2" id="KW-0813">Transport</keyword>
<feature type="transmembrane region" description="Helical" evidence="10">
    <location>
        <begin position="733"/>
        <end position="752"/>
    </location>
</feature>
<feature type="transmembrane region" description="Helical" evidence="10">
    <location>
        <begin position="128"/>
        <end position="145"/>
    </location>
</feature>
<feature type="domain" description="NADH:quinone oxidoreductase/Mrp antiporter transmembrane" evidence="11">
    <location>
        <begin position="124"/>
        <end position="396"/>
    </location>
</feature>
<feature type="transmembrane region" description="Helical" evidence="10">
    <location>
        <begin position="157"/>
        <end position="179"/>
    </location>
</feature>
<feature type="transmembrane region" description="Helical" evidence="10">
    <location>
        <begin position="441"/>
        <end position="466"/>
    </location>
</feature>
<feature type="transmembrane region" description="Helical" evidence="10">
    <location>
        <begin position="887"/>
        <end position="907"/>
    </location>
</feature>
<dbReference type="Pfam" id="PF13244">
    <property type="entry name" value="MbhD"/>
    <property type="match status" value="1"/>
</dbReference>
<evidence type="ECO:0000259" key="11">
    <source>
        <dbReference type="Pfam" id="PF00361"/>
    </source>
</evidence>
<feature type="transmembrane region" description="Helical" evidence="10">
    <location>
        <begin position="261"/>
        <end position="278"/>
    </location>
</feature>
<feature type="domain" description="MrpA C-terminal/MbhE" evidence="15">
    <location>
        <begin position="689"/>
        <end position="759"/>
    </location>
</feature>
<dbReference type="Pfam" id="PF20501">
    <property type="entry name" value="MbhE"/>
    <property type="match status" value="1"/>
</dbReference>
<feature type="transmembrane region" description="Helical" evidence="10">
    <location>
        <begin position="104"/>
        <end position="122"/>
    </location>
</feature>
<gene>
    <name evidence="16" type="ORF">AB0K40_30630</name>
</gene>
<keyword evidence="8 10" id="KW-0472">Membrane</keyword>
<dbReference type="NCBIfam" id="NF009284">
    <property type="entry name" value="PRK12644.1"/>
    <property type="match status" value="1"/>
</dbReference>
<evidence type="ECO:0000259" key="12">
    <source>
        <dbReference type="Pfam" id="PF00662"/>
    </source>
</evidence>
<dbReference type="InterPro" id="IPR001750">
    <property type="entry name" value="ND/Mrp_TM"/>
</dbReference>
<keyword evidence="5 9" id="KW-0812">Transmembrane</keyword>
<feature type="transmembrane region" description="Helical" evidence="10">
    <location>
        <begin position="844"/>
        <end position="867"/>
    </location>
</feature>
<dbReference type="Pfam" id="PF04039">
    <property type="entry name" value="MnhB"/>
    <property type="match status" value="1"/>
</dbReference>
<feature type="transmembrane region" description="Helical" evidence="10">
    <location>
        <begin position="233"/>
        <end position="249"/>
    </location>
</feature>
<evidence type="ECO:0000256" key="7">
    <source>
        <dbReference type="ARBA" id="ARBA00023065"/>
    </source>
</evidence>
<dbReference type="PRINTS" id="PR01434">
    <property type="entry name" value="NADHDHGNASE5"/>
</dbReference>
<evidence type="ECO:0000256" key="1">
    <source>
        <dbReference type="ARBA" id="ARBA00004651"/>
    </source>
</evidence>
<keyword evidence="17" id="KW-1185">Reference proteome</keyword>
<evidence type="ECO:0000256" key="9">
    <source>
        <dbReference type="RuleBase" id="RU000320"/>
    </source>
</evidence>
<organism evidence="16 17">
    <name type="scientific">Nonomuraea bangladeshensis</name>
    <dbReference type="NCBI Taxonomy" id="404385"/>
    <lineage>
        <taxon>Bacteria</taxon>
        <taxon>Bacillati</taxon>
        <taxon>Actinomycetota</taxon>
        <taxon>Actinomycetes</taxon>
        <taxon>Streptosporangiales</taxon>
        <taxon>Streptosporangiaceae</taxon>
        <taxon>Nonomuraea</taxon>
    </lineage>
</organism>
<feature type="transmembrane region" description="Helical" evidence="10">
    <location>
        <begin position="290"/>
        <end position="307"/>
    </location>
</feature>
<evidence type="ECO:0000256" key="8">
    <source>
        <dbReference type="ARBA" id="ARBA00023136"/>
    </source>
</evidence>
<feature type="transmembrane region" description="Helical" evidence="10">
    <location>
        <begin position="358"/>
        <end position="377"/>
    </location>
</feature>
<dbReference type="Proteomes" id="UP001552427">
    <property type="component" value="Unassembled WGS sequence"/>
</dbReference>
<feature type="domain" description="NADH-Ubiquinone oxidoreductase (complex I) chain 5 N-terminal" evidence="12">
    <location>
        <begin position="62"/>
        <end position="107"/>
    </location>
</feature>
<feature type="transmembrane region" description="Helical" evidence="10">
    <location>
        <begin position="640"/>
        <end position="659"/>
    </location>
</feature>
<sequence>MESLLILHAVAAVCAPWLARRIGGRRALPVLALAPAAGFGYTAWLGLSGRVPAEEVIRWAPSMGLELAFRADALAMLMMALVTGVGVLVLVYSARYFPAGDEGLGRYGGVMVAFAGSMLGLVTADDLLLLYVFWELTTVFSYLLIGYDPESRMSRQAAMKALTVTTFGGLAMLAGFVLVGTAAGTYRISEVGPGAVGPAAIGLILAGALAKSAVFPFSSWLPAAMAAPTPVSAYLHAAAMVKAGVYLVARLGPAAGDLTGWRVPAVALGLLTMVLGGWRALRESDLKRLLAYGTVSQLGFLIALFGYGTQGAALAGVGMLLAHALFKAALFLLVGVIDHATGTRDLRELSGLGRSMPWVCAAAVLAGASMAGVPPLAGFVGKEAAFEALSGAPWPLAGAVAGSALTAAYTLRFLWGAFAAKPGLAERPMERPMERQVERPAAATFVPAALLAALGLVLVPFSSWYGHTMETGYAAFFRDPGHAAHLVVWSGFGLPLLLSAAALAGGVALFLAREPVARMGARLHLVDSGQAYWALIRRLDRLAIQVTGVIQRGSVPDYLLLALLATIGVGVFSVIYGGTPRLESPVVWWERPEQLVVAVLTVAAAVVALFARASIFLAVIVGFTGYGTALLFLVHGSPDLALTQFLAETLSLVIFALVLRRLPIDPVRGRLALPLRAALGLAVAVVAIGAGMEAMSARTAAPVGGLMEAAAREAGIANIVSAVILDIRAWDTLGESSVLIVLTLGVTSLVFLRRRSYAIERGEQPPAERTHWLASTRPAERRIVPFEIAARLTFHTVLLLSVFLLFIGHSGVGGGFAGGIVAGLAITVRYLAGGRNELAVALPVHAGVLMGVGLTLSAATALIGLLAGRAALDMLATDVTVPVLGHVHLSTGLLFDIGVYLSVIGMVQDVLRGLGAELDRQIDAGEGAEPDAGEEG</sequence>
<feature type="transmembrane region" description="Helical" evidence="10">
    <location>
        <begin position="671"/>
        <end position="692"/>
    </location>
</feature>
<feature type="transmembrane region" description="Helical" evidence="10">
    <location>
        <begin position="313"/>
        <end position="337"/>
    </location>
</feature>
<proteinExistence type="predicted"/>
<feature type="transmembrane region" description="Helical" evidence="10">
    <location>
        <begin position="788"/>
        <end position="807"/>
    </location>
</feature>
<dbReference type="InterPro" id="IPR025383">
    <property type="entry name" value="MrpA_C/MbhD"/>
</dbReference>
<comment type="caution">
    <text evidence="16">The sequence shown here is derived from an EMBL/GenBank/DDBJ whole genome shotgun (WGS) entry which is preliminary data.</text>
</comment>
<keyword evidence="7" id="KW-0406">Ion transport</keyword>
<evidence type="ECO:0000256" key="3">
    <source>
        <dbReference type="ARBA" id="ARBA00022449"/>
    </source>
</evidence>
<evidence type="ECO:0000313" key="17">
    <source>
        <dbReference type="Proteomes" id="UP001552427"/>
    </source>
</evidence>
<dbReference type="Pfam" id="PF00662">
    <property type="entry name" value="Proton_antipo_N"/>
    <property type="match status" value="1"/>
</dbReference>
<name>A0ABV3HBJ4_9ACTN</name>
<evidence type="ECO:0000256" key="4">
    <source>
        <dbReference type="ARBA" id="ARBA00022475"/>
    </source>
</evidence>
<feature type="transmembrane region" description="Helical" evidence="10">
    <location>
        <begin position="199"/>
        <end position="221"/>
    </location>
</feature>
<evidence type="ECO:0000259" key="13">
    <source>
        <dbReference type="Pfam" id="PF04039"/>
    </source>
</evidence>
<dbReference type="InterPro" id="IPR001516">
    <property type="entry name" value="Proton_antipo_N"/>
</dbReference>
<comment type="subcellular location">
    <subcellularLocation>
        <location evidence="1">Cell membrane</location>
        <topology evidence="1">Multi-pass membrane protein</topology>
    </subcellularLocation>
    <subcellularLocation>
        <location evidence="9">Membrane</location>
        <topology evidence="9">Multi-pass membrane protein</topology>
    </subcellularLocation>
</comment>
<feature type="transmembrane region" description="Helical" evidence="10">
    <location>
        <begin position="558"/>
        <end position="575"/>
    </location>
</feature>
<evidence type="ECO:0000256" key="6">
    <source>
        <dbReference type="ARBA" id="ARBA00022989"/>
    </source>
</evidence>
<dbReference type="RefSeq" id="WP_364456442.1">
    <property type="nucleotide sequence ID" value="NZ_JBFARM010000009.1"/>
</dbReference>
<feature type="domain" description="MrpA C-terminal/MbhD" evidence="14">
    <location>
        <begin position="599"/>
        <end position="663"/>
    </location>
</feature>
<evidence type="ECO:0000259" key="15">
    <source>
        <dbReference type="Pfam" id="PF20501"/>
    </source>
</evidence>
<keyword evidence="4" id="KW-1003">Cell membrane</keyword>
<dbReference type="InterPro" id="IPR007182">
    <property type="entry name" value="MnhB"/>
</dbReference>
<feature type="transmembrane region" description="Helical" evidence="10">
    <location>
        <begin position="813"/>
        <end position="832"/>
    </location>
</feature>
<feature type="transmembrane region" description="Helical" evidence="10">
    <location>
        <begin position="486"/>
        <end position="512"/>
    </location>
</feature>
<feature type="transmembrane region" description="Helical" evidence="10">
    <location>
        <begin position="73"/>
        <end position="92"/>
    </location>
</feature>
<dbReference type="InterPro" id="IPR046806">
    <property type="entry name" value="MrpA_C/MbhE"/>
</dbReference>
<dbReference type="PANTHER" id="PTHR43373:SF1">
    <property type="entry name" value="NA(+)_H(+) ANTIPORTER SUBUNIT A"/>
    <property type="match status" value="1"/>
</dbReference>
<reference evidence="16 17" key="1">
    <citation type="submission" date="2024-06" db="EMBL/GenBank/DDBJ databases">
        <title>The Natural Products Discovery Center: Release of the First 8490 Sequenced Strains for Exploring Actinobacteria Biosynthetic Diversity.</title>
        <authorList>
            <person name="Kalkreuter E."/>
            <person name="Kautsar S.A."/>
            <person name="Yang D."/>
            <person name="Bader C.D."/>
            <person name="Teijaro C.N."/>
            <person name="Fluegel L."/>
            <person name="Davis C.M."/>
            <person name="Simpson J.R."/>
            <person name="Lauterbach L."/>
            <person name="Steele A.D."/>
            <person name="Gui C."/>
            <person name="Meng S."/>
            <person name="Li G."/>
            <person name="Viehrig K."/>
            <person name="Ye F."/>
            <person name="Su P."/>
            <person name="Kiefer A.F."/>
            <person name="Nichols A."/>
            <person name="Cepeda A.J."/>
            <person name="Yan W."/>
            <person name="Fan B."/>
            <person name="Jiang Y."/>
            <person name="Adhikari A."/>
            <person name="Zheng C.-J."/>
            <person name="Schuster L."/>
            <person name="Cowan T.M."/>
            <person name="Smanski M.J."/>
            <person name="Chevrette M.G."/>
            <person name="De Carvalho L.P.S."/>
            <person name="Shen B."/>
        </authorList>
    </citation>
    <scope>NUCLEOTIDE SEQUENCE [LARGE SCALE GENOMIC DNA]</scope>
    <source>
        <strain evidence="16 17">NPDC049574</strain>
    </source>
</reference>
<feature type="transmembrane region" description="Helical" evidence="10">
    <location>
        <begin position="595"/>
        <end position="611"/>
    </location>
</feature>
<protein>
    <submittedName>
        <fullName evidence="16">Na+/H+ antiporter subunit A</fullName>
    </submittedName>
</protein>
<feature type="transmembrane region" description="Helical" evidence="10">
    <location>
        <begin position="616"/>
        <end position="634"/>
    </location>
</feature>
<feature type="domain" description="Na+/H+ antiporter MnhB subunit-related protein" evidence="13">
    <location>
        <begin position="786"/>
        <end position="907"/>
    </location>
</feature>
<dbReference type="InterPro" id="IPR050616">
    <property type="entry name" value="CPA3_Na-H_Antiporter_A"/>
</dbReference>